<dbReference type="InterPro" id="IPR012677">
    <property type="entry name" value="Nucleotide-bd_a/b_plait_sf"/>
</dbReference>
<keyword evidence="7" id="KW-1185">Reference proteome</keyword>
<dbReference type="CDD" id="cd12325">
    <property type="entry name" value="RRM1_hnRNPA_hnRNPD_like"/>
    <property type="match status" value="1"/>
</dbReference>
<evidence type="ECO:0000256" key="2">
    <source>
        <dbReference type="ARBA" id="ARBA00022884"/>
    </source>
</evidence>
<dbReference type="PANTHER" id="PTHR48032:SF6">
    <property type="entry name" value="RNA-BINDING (RRM_RBD_RNP MOTIFS) FAMILY PROTEIN"/>
    <property type="match status" value="1"/>
</dbReference>
<sequence>MEQPPHVGAEERVGSQAFAPEGPSTSGGASISGTETKLFLGGLSFQTSEDDLRAYFSKFGEVEDVVVMKDRITKQPRGFGFIKFQEPEAAQAAVLQGPHQIDDRMIDCKPSVPQGQGAAGAGSRARKVFVGGLSAETTEDEFRSHFQQYGPVAEAQIMVDYNSGRSRGFGFVTFEDEESVQRVFAAGPMQQVGAKQVEVKSATPKGSGPQAQRMAAAAGGRGIGGLYGRGAGRANMYSQMLAQQSYGMPGYGAYPPGYGMQGFGGFGYGVSPYAYSAMMPFGYNAFMGAQAPAFAGYGGFPAALPPSAGGFTGGRSGGRRAPTARPPAPA</sequence>
<evidence type="ECO:0000256" key="1">
    <source>
        <dbReference type="ARBA" id="ARBA00022737"/>
    </source>
</evidence>
<feature type="domain" description="RRM" evidence="5">
    <location>
        <begin position="126"/>
        <end position="204"/>
    </location>
</feature>
<accession>A0ABQ7GYS5</accession>
<evidence type="ECO:0000313" key="6">
    <source>
        <dbReference type="EMBL" id="KAF5839704.1"/>
    </source>
</evidence>
<feature type="compositionally biased region" description="Polar residues" evidence="4">
    <location>
        <begin position="23"/>
        <end position="33"/>
    </location>
</feature>
<dbReference type="PROSITE" id="PS50102">
    <property type="entry name" value="RRM"/>
    <property type="match status" value="2"/>
</dbReference>
<feature type="domain" description="RRM" evidence="5">
    <location>
        <begin position="36"/>
        <end position="113"/>
    </location>
</feature>
<dbReference type="Pfam" id="PF00076">
    <property type="entry name" value="RRM_1"/>
    <property type="match status" value="2"/>
</dbReference>
<proteinExistence type="predicted"/>
<dbReference type="Proteomes" id="UP000815325">
    <property type="component" value="Unassembled WGS sequence"/>
</dbReference>
<feature type="region of interest" description="Disordered" evidence="4">
    <location>
        <begin position="1"/>
        <end position="33"/>
    </location>
</feature>
<protein>
    <recommendedName>
        <fullName evidence="5">RRM domain-containing protein</fullName>
    </recommendedName>
</protein>
<keyword evidence="2 3" id="KW-0694">RNA-binding</keyword>
<comment type="caution">
    <text evidence="6">The sequence shown here is derived from an EMBL/GenBank/DDBJ whole genome shotgun (WGS) entry which is preliminary data.</text>
</comment>
<evidence type="ECO:0000259" key="5">
    <source>
        <dbReference type="PROSITE" id="PS50102"/>
    </source>
</evidence>
<evidence type="ECO:0000256" key="4">
    <source>
        <dbReference type="SAM" id="MobiDB-lite"/>
    </source>
</evidence>
<name>A0ABQ7GYS5_DUNSA</name>
<feature type="region of interest" description="Disordered" evidence="4">
    <location>
        <begin position="308"/>
        <end position="330"/>
    </location>
</feature>
<dbReference type="SUPFAM" id="SSF54928">
    <property type="entry name" value="RNA-binding domain, RBD"/>
    <property type="match status" value="2"/>
</dbReference>
<dbReference type="Gene3D" id="3.30.70.330">
    <property type="match status" value="2"/>
</dbReference>
<dbReference type="InterPro" id="IPR000504">
    <property type="entry name" value="RRM_dom"/>
</dbReference>
<keyword evidence="1" id="KW-0677">Repeat</keyword>
<evidence type="ECO:0000256" key="3">
    <source>
        <dbReference type="PROSITE-ProRule" id="PRU00176"/>
    </source>
</evidence>
<reference evidence="6" key="1">
    <citation type="submission" date="2017-08" db="EMBL/GenBank/DDBJ databases">
        <authorList>
            <person name="Polle J.E."/>
            <person name="Barry K."/>
            <person name="Cushman J."/>
            <person name="Schmutz J."/>
            <person name="Tran D."/>
            <person name="Hathwaick L.T."/>
            <person name="Yim W.C."/>
            <person name="Jenkins J."/>
            <person name="Mckie-Krisberg Z.M."/>
            <person name="Prochnik S."/>
            <person name="Lindquist E."/>
            <person name="Dockter R.B."/>
            <person name="Adam C."/>
            <person name="Molina H."/>
            <person name="Bunkerborg J."/>
            <person name="Jin E."/>
            <person name="Buchheim M."/>
            <person name="Magnuson J."/>
        </authorList>
    </citation>
    <scope>NUCLEOTIDE SEQUENCE</scope>
    <source>
        <strain evidence="6">CCAP 19/18</strain>
    </source>
</reference>
<dbReference type="PANTHER" id="PTHR48032">
    <property type="entry name" value="RNA-BINDING PROTEIN MUSASHI HOMOLOG RBP6"/>
    <property type="match status" value="1"/>
</dbReference>
<dbReference type="InterPro" id="IPR035979">
    <property type="entry name" value="RBD_domain_sf"/>
</dbReference>
<organism evidence="6 7">
    <name type="scientific">Dunaliella salina</name>
    <name type="common">Green alga</name>
    <name type="synonym">Protococcus salinus</name>
    <dbReference type="NCBI Taxonomy" id="3046"/>
    <lineage>
        <taxon>Eukaryota</taxon>
        <taxon>Viridiplantae</taxon>
        <taxon>Chlorophyta</taxon>
        <taxon>core chlorophytes</taxon>
        <taxon>Chlorophyceae</taxon>
        <taxon>CS clade</taxon>
        <taxon>Chlamydomonadales</taxon>
        <taxon>Dunaliellaceae</taxon>
        <taxon>Dunaliella</taxon>
    </lineage>
</organism>
<dbReference type="SMART" id="SM00360">
    <property type="entry name" value="RRM"/>
    <property type="match status" value="2"/>
</dbReference>
<gene>
    <name evidence="6" type="ORF">DUNSADRAFT_132</name>
</gene>
<evidence type="ECO:0000313" key="7">
    <source>
        <dbReference type="Proteomes" id="UP000815325"/>
    </source>
</evidence>
<dbReference type="EMBL" id="MU069535">
    <property type="protein sequence ID" value="KAF5839704.1"/>
    <property type="molecule type" value="Genomic_DNA"/>
</dbReference>